<evidence type="ECO:0008006" key="3">
    <source>
        <dbReference type="Google" id="ProtNLM"/>
    </source>
</evidence>
<proteinExistence type="predicted"/>
<gene>
    <name evidence="1" type="ORF">TWF788_007489</name>
</gene>
<reference evidence="1 2" key="1">
    <citation type="submission" date="2019-06" db="EMBL/GenBank/DDBJ databases">
        <authorList>
            <person name="Palmer J.M."/>
        </authorList>
    </citation>
    <scope>NUCLEOTIDE SEQUENCE [LARGE SCALE GENOMIC DNA]</scope>
    <source>
        <strain evidence="1 2">TWF788</strain>
    </source>
</reference>
<dbReference type="EMBL" id="JAABOE010000041">
    <property type="protein sequence ID" value="KAF3178310.1"/>
    <property type="molecule type" value="Genomic_DNA"/>
</dbReference>
<organism evidence="1 2">
    <name type="scientific">Orbilia oligospora</name>
    <name type="common">Nematode-trapping fungus</name>
    <name type="synonym">Arthrobotrys oligospora</name>
    <dbReference type="NCBI Taxonomy" id="2813651"/>
    <lineage>
        <taxon>Eukaryota</taxon>
        <taxon>Fungi</taxon>
        <taxon>Dikarya</taxon>
        <taxon>Ascomycota</taxon>
        <taxon>Pezizomycotina</taxon>
        <taxon>Orbiliomycetes</taxon>
        <taxon>Orbiliales</taxon>
        <taxon>Orbiliaceae</taxon>
        <taxon>Orbilia</taxon>
    </lineage>
</organism>
<evidence type="ECO:0000313" key="1">
    <source>
        <dbReference type="EMBL" id="KAF3178310.1"/>
    </source>
</evidence>
<dbReference type="AlphaFoldDB" id="A0A7C8PSV3"/>
<dbReference type="Proteomes" id="UP000479691">
    <property type="component" value="Unassembled WGS sequence"/>
</dbReference>
<name>A0A7C8PSV3_ORBOL</name>
<sequence length="434" mass="49613">MVSLTDLAAQPETLYMIVEHLSSSDIVSLMQSCKAMYPVCQKELWTTIALSRNKHLQSPNRDITSLGYRSFKELVQMHGLEKLFFQHTKNLVLDGLIRLKYAKKTDIGKIFCQVLRSGELRPRTLAVAIGDLPEGNGGYTDYDGGYGSERRLKLLDCLKEYGKGKNLQEFSVSIRASCLRQLPVYFNLSQVTQLDLNPNYSGIRRDWKAGKANKRTDRQIDELTTLLDQTPNLKQLIIGDWRRNQDQFRLSTRPRVKKEWKRLQRAVNNLQSLKTLKVVTYLFHPSLFLIPPPSVTNLLYTGTISPVWWRSFADCERLGNVRHLTIQVTDSWLLPGSTLERGAEAPQIRDINLGNVAISGLQDFTAVWCHHDPKMYFRDGNPVGPFSPDRRNIPADLEDCIVRKNDGLSEKCLESIGLLTFGGVIKKEEEDEWW</sequence>
<accession>A0A7C8PSV3</accession>
<comment type="caution">
    <text evidence="1">The sequence shown here is derived from an EMBL/GenBank/DDBJ whole genome shotgun (WGS) entry which is preliminary data.</text>
</comment>
<protein>
    <recommendedName>
        <fullName evidence="3">F-box domain-containing protein</fullName>
    </recommendedName>
</protein>
<evidence type="ECO:0000313" key="2">
    <source>
        <dbReference type="Proteomes" id="UP000479691"/>
    </source>
</evidence>